<proteinExistence type="inferred from homology"/>
<dbReference type="GO" id="GO:0006412">
    <property type="term" value="P:translation"/>
    <property type="evidence" value="ECO:0007669"/>
    <property type="project" value="InterPro"/>
</dbReference>
<dbReference type="InterPro" id="IPR006032">
    <property type="entry name" value="Ribosomal_uS12"/>
</dbReference>
<dbReference type="PANTHER" id="PTHR11652">
    <property type="entry name" value="30S RIBOSOMAL PROTEIN S12 FAMILY MEMBER"/>
    <property type="match status" value="1"/>
</dbReference>
<dbReference type="GO" id="GO:0003735">
    <property type="term" value="F:structural constituent of ribosome"/>
    <property type="evidence" value="ECO:0007669"/>
    <property type="project" value="InterPro"/>
</dbReference>
<dbReference type="CDD" id="cd03368">
    <property type="entry name" value="Ribosomal_S12"/>
    <property type="match status" value="1"/>
</dbReference>
<keyword evidence="2 5" id="KW-0689">Ribosomal protein</keyword>
<dbReference type="InterPro" id="IPR005679">
    <property type="entry name" value="Ribosomal_uS12_bac"/>
</dbReference>
<evidence type="ECO:0000256" key="1">
    <source>
        <dbReference type="ARBA" id="ARBA00005657"/>
    </source>
</evidence>
<dbReference type="GO" id="GO:0015935">
    <property type="term" value="C:small ribosomal subunit"/>
    <property type="evidence" value="ECO:0007669"/>
    <property type="project" value="InterPro"/>
</dbReference>
<dbReference type="Gene3D" id="2.40.50.140">
    <property type="entry name" value="Nucleic acid-binding proteins"/>
    <property type="match status" value="1"/>
</dbReference>
<protein>
    <recommendedName>
        <fullName evidence="4">Ribosomal protein S12, mitochondrial</fullName>
    </recommendedName>
</protein>
<dbReference type="PROSITE" id="PS00055">
    <property type="entry name" value="RIBOSOMAL_S12"/>
    <property type="match status" value="1"/>
</dbReference>
<evidence type="ECO:0000256" key="2">
    <source>
        <dbReference type="ARBA" id="ARBA00022980"/>
    </source>
</evidence>
<organism evidence="6">
    <name type="scientific">Hepatozoon canis</name>
    <dbReference type="NCBI Taxonomy" id="110120"/>
    <lineage>
        <taxon>Eukaryota</taxon>
        <taxon>Sar</taxon>
        <taxon>Alveolata</taxon>
        <taxon>Apicomplexa</taxon>
        <taxon>Adeleorina</taxon>
        <taxon>Hepatozoidae</taxon>
        <taxon>Hepatozoon</taxon>
    </lineage>
</organism>
<dbReference type="EMBL" id="MH557086">
    <property type="protein sequence ID" value="AZL34668.1"/>
    <property type="molecule type" value="Genomic_DNA"/>
</dbReference>
<dbReference type="PIRSF" id="PIRSF002133">
    <property type="entry name" value="Ribosomal_S12/S23"/>
    <property type="match status" value="1"/>
</dbReference>
<comment type="similarity">
    <text evidence="1 5">Belongs to the universal ribosomal protein uS12 family.</text>
</comment>
<dbReference type="FunFam" id="2.40.50.140:FF:000192">
    <property type="entry name" value="Mitochondrial ribosomal protein S12"/>
    <property type="match status" value="1"/>
</dbReference>
<dbReference type="PRINTS" id="PR01034">
    <property type="entry name" value="RIBOSOMALS12"/>
</dbReference>
<dbReference type="Pfam" id="PF00164">
    <property type="entry name" value="Ribosom_S12_S23"/>
    <property type="match status" value="1"/>
</dbReference>
<evidence type="ECO:0000256" key="4">
    <source>
        <dbReference type="ARBA" id="ARBA00043092"/>
    </source>
</evidence>
<evidence type="ECO:0000256" key="5">
    <source>
        <dbReference type="RuleBase" id="RU003622"/>
    </source>
</evidence>
<reference evidence="6" key="1">
    <citation type="journal article" date="2018" name="Int. J. Parasitol.">
        <title>Next generation sequencing from Hepatozoon canis (Apicomplexa: Coccidia: Adeleorina): Complete apicoplast genome and multiple mitochondrion-associated sequences.</title>
        <authorList>
            <person name="Leveille A.N."/>
            <person name="Baneth G."/>
            <person name="Barta J.R."/>
        </authorList>
    </citation>
    <scope>NUCLEOTIDE SEQUENCE</scope>
</reference>
<name>A0A3Q8THK4_9APIC</name>
<evidence type="ECO:0000256" key="3">
    <source>
        <dbReference type="ARBA" id="ARBA00023274"/>
    </source>
</evidence>
<dbReference type="NCBIfam" id="TIGR00981">
    <property type="entry name" value="rpsL_bact"/>
    <property type="match status" value="1"/>
</dbReference>
<dbReference type="InterPro" id="IPR012340">
    <property type="entry name" value="NA-bd_OB-fold"/>
</dbReference>
<keyword evidence="3 5" id="KW-0687">Ribonucleoprotein</keyword>
<dbReference type="SUPFAM" id="SSF50249">
    <property type="entry name" value="Nucleic acid-binding proteins"/>
    <property type="match status" value="1"/>
</dbReference>
<dbReference type="AlphaFoldDB" id="A0A3Q8THK4"/>
<sequence>MLTFNQLFKNYRIINKKKTKSNKILVKNPQKRGICNKIYTMSPKKPNSAVRKVAKVKLSSNKIVTAYIPGEKHSLQEYNFVLIRGGRTKDLPGVKYKIIRGPLDASCVVGRSTSRSKYGVKKK</sequence>
<evidence type="ECO:0000313" key="6">
    <source>
        <dbReference type="EMBL" id="AZL34668.1"/>
    </source>
</evidence>
<accession>A0A3Q8THK4</accession>